<dbReference type="RefSeq" id="WP_093042857.1">
    <property type="nucleotide sequence ID" value="NZ_FNQR01000003.1"/>
</dbReference>
<keyword evidence="1" id="KW-0812">Transmembrane</keyword>
<reference evidence="2 3" key="1">
    <citation type="submission" date="2016-10" db="EMBL/GenBank/DDBJ databases">
        <authorList>
            <person name="de Groot N.N."/>
        </authorList>
    </citation>
    <scope>NUCLEOTIDE SEQUENCE [LARGE SCALE GENOMIC DNA]</scope>
    <source>
        <strain evidence="2 3">CCM7597</strain>
    </source>
</reference>
<protein>
    <recommendedName>
        <fullName evidence="4">DUF2231 domain-containing protein</fullName>
    </recommendedName>
</protein>
<dbReference type="OrthoDB" id="2971805at2"/>
<organism evidence="2 3">
    <name type="scientific">Thalassobacillus cyri</name>
    <dbReference type="NCBI Taxonomy" id="571932"/>
    <lineage>
        <taxon>Bacteria</taxon>
        <taxon>Bacillati</taxon>
        <taxon>Bacillota</taxon>
        <taxon>Bacilli</taxon>
        <taxon>Bacillales</taxon>
        <taxon>Bacillaceae</taxon>
        <taxon>Thalassobacillus</taxon>
    </lineage>
</organism>
<keyword evidence="1" id="KW-1133">Transmembrane helix</keyword>
<evidence type="ECO:0000256" key="1">
    <source>
        <dbReference type="SAM" id="Phobius"/>
    </source>
</evidence>
<dbReference type="EMBL" id="FNQR01000003">
    <property type="protein sequence ID" value="SEA16533.1"/>
    <property type="molecule type" value="Genomic_DNA"/>
</dbReference>
<keyword evidence="3" id="KW-1185">Reference proteome</keyword>
<proteinExistence type="predicted"/>
<dbReference type="AlphaFoldDB" id="A0A1H3YY70"/>
<feature type="transmembrane region" description="Helical" evidence="1">
    <location>
        <begin position="39"/>
        <end position="58"/>
    </location>
</feature>
<feature type="transmembrane region" description="Helical" evidence="1">
    <location>
        <begin position="14"/>
        <end position="32"/>
    </location>
</feature>
<evidence type="ECO:0000313" key="2">
    <source>
        <dbReference type="EMBL" id="SEA16533.1"/>
    </source>
</evidence>
<evidence type="ECO:0000313" key="3">
    <source>
        <dbReference type="Proteomes" id="UP000198584"/>
    </source>
</evidence>
<evidence type="ECO:0008006" key="4">
    <source>
        <dbReference type="Google" id="ProtNLM"/>
    </source>
</evidence>
<sequence>MRKWRNWDEWFNPLYFPLITAIPIEIWLLILIQRKAWSTVELTTFIIAALFLVFAGIVEMSSEETKHRTFGHLYLGSSVIFGSLGYMFF</sequence>
<gene>
    <name evidence="2" type="ORF">SAMN05421743_10365</name>
</gene>
<dbReference type="Proteomes" id="UP000198584">
    <property type="component" value="Unassembled WGS sequence"/>
</dbReference>
<feature type="transmembrane region" description="Helical" evidence="1">
    <location>
        <begin position="70"/>
        <end position="88"/>
    </location>
</feature>
<name>A0A1H3YY70_9BACI</name>
<accession>A0A1H3YY70</accession>
<keyword evidence="1" id="KW-0472">Membrane</keyword>